<reference evidence="1 5" key="1">
    <citation type="journal article" date="2019" name="Sci. Rep.">
        <title>Orb-weaving spider Araneus ventricosus genome elucidates the spidroin gene catalogue.</title>
        <authorList>
            <person name="Kono N."/>
            <person name="Nakamura H."/>
            <person name="Ohtoshi R."/>
            <person name="Moran D.A.P."/>
            <person name="Shinohara A."/>
            <person name="Yoshida Y."/>
            <person name="Fujiwara M."/>
            <person name="Mori M."/>
            <person name="Tomita M."/>
            <person name="Arakawa K."/>
        </authorList>
    </citation>
    <scope>NUCLEOTIDE SEQUENCE [LARGE SCALE GENOMIC DNA]</scope>
</reference>
<protein>
    <submittedName>
        <fullName evidence="1">Uncharacterized protein</fullName>
    </submittedName>
</protein>
<name>A0A4Y2WMM6_ARAVE</name>
<dbReference type="AlphaFoldDB" id="A0A4Y2WMM6"/>
<dbReference type="Proteomes" id="UP000499080">
    <property type="component" value="Unassembled WGS sequence"/>
</dbReference>
<evidence type="ECO:0000313" key="1">
    <source>
        <dbReference type="EMBL" id="GBO37217.1"/>
    </source>
</evidence>
<dbReference type="PANTHER" id="PTHR46060">
    <property type="entry name" value="MARINER MOS1 TRANSPOSASE-LIKE PROTEIN"/>
    <property type="match status" value="1"/>
</dbReference>
<dbReference type="EMBL" id="BGPR01061568">
    <property type="protein sequence ID" value="GBO37220.1"/>
    <property type="molecule type" value="Genomic_DNA"/>
</dbReference>
<gene>
    <name evidence="2" type="ORF">AVEN_153527_1</name>
    <name evidence="3" type="ORF">AVEN_192987_1</name>
    <name evidence="1" type="ORF">AVEN_262503_1</name>
    <name evidence="4" type="ORF">AVEN_35687_1</name>
</gene>
<dbReference type="OrthoDB" id="6433552at2759"/>
<dbReference type="PANTHER" id="PTHR46060:SF1">
    <property type="entry name" value="MARINER MOS1 TRANSPOSASE-LIKE PROTEIN"/>
    <property type="match status" value="1"/>
</dbReference>
<comment type="caution">
    <text evidence="1">The sequence shown here is derived from an EMBL/GenBank/DDBJ whole genome shotgun (WGS) entry which is preliminary data.</text>
</comment>
<dbReference type="InterPro" id="IPR052709">
    <property type="entry name" value="Transposase-MT_Hybrid"/>
</dbReference>
<evidence type="ECO:0000313" key="2">
    <source>
        <dbReference type="EMBL" id="GBO37219.1"/>
    </source>
</evidence>
<dbReference type="InterPro" id="IPR001888">
    <property type="entry name" value="Transposase_1"/>
</dbReference>
<dbReference type="EMBL" id="BGPR01061602">
    <property type="protein sequence ID" value="GBO37248.1"/>
    <property type="molecule type" value="Genomic_DNA"/>
</dbReference>
<evidence type="ECO:0000313" key="3">
    <source>
        <dbReference type="EMBL" id="GBO37220.1"/>
    </source>
</evidence>
<sequence length="102" mass="11778">MHTAGNFIDTCDQDATFLQTICTGNESWCYQYDPVQTLEWCSPASPCPKKTRLQKSRIKTILVLFFDSNGMIHQEFVQEGQTVNAKFYESTIVQKWKVEYVA</sequence>
<evidence type="ECO:0000313" key="5">
    <source>
        <dbReference type="Proteomes" id="UP000499080"/>
    </source>
</evidence>
<dbReference type="GO" id="GO:0003676">
    <property type="term" value="F:nucleic acid binding"/>
    <property type="evidence" value="ECO:0007669"/>
    <property type="project" value="InterPro"/>
</dbReference>
<keyword evidence="5" id="KW-1185">Reference proteome</keyword>
<dbReference type="InterPro" id="IPR036397">
    <property type="entry name" value="RNaseH_sf"/>
</dbReference>
<proteinExistence type="predicted"/>
<organism evidence="1 5">
    <name type="scientific">Araneus ventricosus</name>
    <name type="common">Orbweaver spider</name>
    <name type="synonym">Epeira ventricosa</name>
    <dbReference type="NCBI Taxonomy" id="182803"/>
    <lineage>
        <taxon>Eukaryota</taxon>
        <taxon>Metazoa</taxon>
        <taxon>Ecdysozoa</taxon>
        <taxon>Arthropoda</taxon>
        <taxon>Chelicerata</taxon>
        <taxon>Arachnida</taxon>
        <taxon>Araneae</taxon>
        <taxon>Araneomorphae</taxon>
        <taxon>Entelegynae</taxon>
        <taxon>Araneoidea</taxon>
        <taxon>Araneidae</taxon>
        <taxon>Araneus</taxon>
    </lineage>
</organism>
<accession>A0A4Y2WMM6</accession>
<dbReference type="EMBL" id="BGPR01061564">
    <property type="protein sequence ID" value="GBO37217.1"/>
    <property type="molecule type" value="Genomic_DNA"/>
</dbReference>
<dbReference type="Gene3D" id="3.30.420.10">
    <property type="entry name" value="Ribonuclease H-like superfamily/Ribonuclease H"/>
    <property type="match status" value="1"/>
</dbReference>
<dbReference type="Pfam" id="PF01359">
    <property type="entry name" value="Transposase_1"/>
    <property type="match status" value="1"/>
</dbReference>
<evidence type="ECO:0000313" key="4">
    <source>
        <dbReference type="EMBL" id="GBO37248.1"/>
    </source>
</evidence>
<dbReference type="EMBL" id="BGPR01061567">
    <property type="protein sequence ID" value="GBO37219.1"/>
    <property type="molecule type" value="Genomic_DNA"/>
</dbReference>